<sequence length="99" mass="11770">MNEVTTVLEGMNEDGNWEDKLIIMRDALGELRQLSHRRRVRSHDDVVRVDAPLHPFERIWSPSGIVYTFYLRTESLDMTLYESMNLSLLRRVKRITYLC</sequence>
<reference evidence="1 2" key="1">
    <citation type="submission" date="2016-03" db="EMBL/GenBank/DDBJ databases">
        <title>Whole genome sequencing of Grifola frondosa 9006-11.</title>
        <authorList>
            <person name="Min B."/>
            <person name="Park H."/>
            <person name="Kim J.-G."/>
            <person name="Cho H."/>
            <person name="Oh Y.-L."/>
            <person name="Kong W.-S."/>
            <person name="Choi I.-G."/>
        </authorList>
    </citation>
    <scope>NUCLEOTIDE SEQUENCE [LARGE SCALE GENOMIC DNA]</scope>
    <source>
        <strain evidence="1 2">9006-11</strain>
    </source>
</reference>
<proteinExistence type="predicted"/>
<comment type="caution">
    <text evidence="1">The sequence shown here is derived from an EMBL/GenBank/DDBJ whole genome shotgun (WGS) entry which is preliminary data.</text>
</comment>
<accession>A0A1C7M8Y1</accession>
<dbReference type="AlphaFoldDB" id="A0A1C7M8Y1"/>
<dbReference type="EMBL" id="LUGG01000007">
    <property type="protein sequence ID" value="OBZ73331.1"/>
    <property type="molecule type" value="Genomic_DNA"/>
</dbReference>
<evidence type="ECO:0000313" key="2">
    <source>
        <dbReference type="Proteomes" id="UP000092993"/>
    </source>
</evidence>
<dbReference type="Proteomes" id="UP000092993">
    <property type="component" value="Unassembled WGS sequence"/>
</dbReference>
<evidence type="ECO:0000313" key="1">
    <source>
        <dbReference type="EMBL" id="OBZ73331.1"/>
    </source>
</evidence>
<gene>
    <name evidence="1" type="ORF">A0H81_07176</name>
</gene>
<name>A0A1C7M8Y1_GRIFR</name>
<organism evidence="1 2">
    <name type="scientific">Grifola frondosa</name>
    <name type="common">Maitake</name>
    <name type="synonym">Polyporus frondosus</name>
    <dbReference type="NCBI Taxonomy" id="5627"/>
    <lineage>
        <taxon>Eukaryota</taxon>
        <taxon>Fungi</taxon>
        <taxon>Dikarya</taxon>
        <taxon>Basidiomycota</taxon>
        <taxon>Agaricomycotina</taxon>
        <taxon>Agaricomycetes</taxon>
        <taxon>Polyporales</taxon>
        <taxon>Grifolaceae</taxon>
        <taxon>Grifola</taxon>
    </lineage>
</organism>
<keyword evidence="2" id="KW-1185">Reference proteome</keyword>
<protein>
    <submittedName>
        <fullName evidence="1">Uncharacterized protein</fullName>
    </submittedName>
</protein>